<proteinExistence type="predicted"/>
<gene>
    <name evidence="1" type="ORF">L6452_10524</name>
</gene>
<keyword evidence="2" id="KW-1185">Reference proteome</keyword>
<organism evidence="1 2">
    <name type="scientific">Arctium lappa</name>
    <name type="common">Greater burdock</name>
    <name type="synonym">Lappa major</name>
    <dbReference type="NCBI Taxonomy" id="4217"/>
    <lineage>
        <taxon>Eukaryota</taxon>
        <taxon>Viridiplantae</taxon>
        <taxon>Streptophyta</taxon>
        <taxon>Embryophyta</taxon>
        <taxon>Tracheophyta</taxon>
        <taxon>Spermatophyta</taxon>
        <taxon>Magnoliopsida</taxon>
        <taxon>eudicotyledons</taxon>
        <taxon>Gunneridae</taxon>
        <taxon>Pentapetalae</taxon>
        <taxon>asterids</taxon>
        <taxon>campanulids</taxon>
        <taxon>Asterales</taxon>
        <taxon>Asteraceae</taxon>
        <taxon>Carduoideae</taxon>
        <taxon>Cardueae</taxon>
        <taxon>Arctiinae</taxon>
        <taxon>Arctium</taxon>
    </lineage>
</organism>
<accession>A0ACB9DMR6</accession>
<sequence length="392" mass="42666">MDLQILNKGFAFAYTHKTKKRILLIAALGFSTYAAYKVSTLPSVTKKRARAMKLLRALASILQFLGDSADTLGVISKDLKHFIQSDSDQIPNSLRQLLKITRSDGFSDSILRVTRAFTAGILQGSSVETRKGDSSSDSSFGDRALDKLFSPAGSGFASVVIGSFAKNMIMAIYAHKEVNRNSIVNGSKISGDLVQRWVDVIDDDKCRKLIGDCIQQVASTMVTVYLDKTMDINPYEQILSGLSNAKHEEKARDLLAMVCNGAIETFVKTSHQVLTNSNTNGNSDSSSASTNFLRGSSSNVGKVFDGKELALSKPKARNNHANGRFVLDVTGRVTLATIKSFLGFSLNQFSEGMKKSGQEAYRYLTAKSLIVMTICISLCLHLLSSPWTLVSA</sequence>
<reference evidence="2" key="1">
    <citation type="journal article" date="2022" name="Mol. Ecol. Resour.">
        <title>The genomes of chicory, endive, great burdock and yacon provide insights into Asteraceae palaeo-polyploidization history and plant inulin production.</title>
        <authorList>
            <person name="Fan W."/>
            <person name="Wang S."/>
            <person name="Wang H."/>
            <person name="Wang A."/>
            <person name="Jiang F."/>
            <person name="Liu H."/>
            <person name="Zhao H."/>
            <person name="Xu D."/>
            <person name="Zhang Y."/>
        </authorList>
    </citation>
    <scope>NUCLEOTIDE SEQUENCE [LARGE SCALE GENOMIC DNA]</scope>
    <source>
        <strain evidence="2">cv. Niubang</strain>
    </source>
</reference>
<evidence type="ECO:0000313" key="2">
    <source>
        <dbReference type="Proteomes" id="UP001055879"/>
    </source>
</evidence>
<reference evidence="1 2" key="2">
    <citation type="journal article" date="2022" name="Mol. Ecol. Resour.">
        <title>The genomes of chicory, endive, great burdock and yacon provide insights into Asteraceae paleo-polyploidization history and plant inulin production.</title>
        <authorList>
            <person name="Fan W."/>
            <person name="Wang S."/>
            <person name="Wang H."/>
            <person name="Wang A."/>
            <person name="Jiang F."/>
            <person name="Liu H."/>
            <person name="Zhao H."/>
            <person name="Xu D."/>
            <person name="Zhang Y."/>
        </authorList>
    </citation>
    <scope>NUCLEOTIDE SEQUENCE [LARGE SCALE GENOMIC DNA]</scope>
    <source>
        <strain evidence="2">cv. Niubang</strain>
    </source>
</reference>
<protein>
    <submittedName>
        <fullName evidence="1">Uncharacterized protein</fullName>
    </submittedName>
</protein>
<dbReference type="Proteomes" id="UP001055879">
    <property type="component" value="Linkage Group LG03"/>
</dbReference>
<comment type="caution">
    <text evidence="1">The sequence shown here is derived from an EMBL/GenBank/DDBJ whole genome shotgun (WGS) entry which is preliminary data.</text>
</comment>
<evidence type="ECO:0000313" key="1">
    <source>
        <dbReference type="EMBL" id="KAI3747840.1"/>
    </source>
</evidence>
<dbReference type="EMBL" id="CM042049">
    <property type="protein sequence ID" value="KAI3747840.1"/>
    <property type="molecule type" value="Genomic_DNA"/>
</dbReference>
<name>A0ACB9DMR6_ARCLA</name>